<accession>A0A1H4WUM0</accession>
<dbReference type="AlphaFoldDB" id="A0A1H4WUM0"/>
<name>A0A1H4WUM0_9PSED</name>
<evidence type="ECO:0000256" key="1">
    <source>
        <dbReference type="SAM" id="Phobius"/>
    </source>
</evidence>
<proteinExistence type="predicted"/>
<evidence type="ECO:0000313" key="2">
    <source>
        <dbReference type="EMBL" id="SEC97019.1"/>
    </source>
</evidence>
<protein>
    <submittedName>
        <fullName evidence="2">Uncharacterized protein</fullName>
    </submittedName>
</protein>
<keyword evidence="1" id="KW-0812">Transmembrane</keyword>
<gene>
    <name evidence="2" type="ORF">SAMN05216178_5618</name>
</gene>
<sequence>MKQFWVTVVCAGSGFWLGAYRLVPLWLIVVLAVLGAGLWGVVEWIERREANGEGKP</sequence>
<feature type="transmembrane region" description="Helical" evidence="1">
    <location>
        <begin position="23"/>
        <end position="42"/>
    </location>
</feature>
<organism evidence="2 3">
    <name type="scientific">Pseudomonas saponiphila</name>
    <dbReference type="NCBI Taxonomy" id="556534"/>
    <lineage>
        <taxon>Bacteria</taxon>
        <taxon>Pseudomonadati</taxon>
        <taxon>Pseudomonadota</taxon>
        <taxon>Gammaproteobacteria</taxon>
        <taxon>Pseudomonadales</taxon>
        <taxon>Pseudomonadaceae</taxon>
        <taxon>Pseudomonas</taxon>
    </lineage>
</organism>
<keyword evidence="1" id="KW-1133">Transmembrane helix</keyword>
<dbReference type="Proteomes" id="UP000198982">
    <property type="component" value="Unassembled WGS sequence"/>
</dbReference>
<evidence type="ECO:0000313" key="3">
    <source>
        <dbReference type="Proteomes" id="UP000198982"/>
    </source>
</evidence>
<dbReference type="EMBL" id="FNTJ01000002">
    <property type="protein sequence ID" value="SEC97019.1"/>
    <property type="molecule type" value="Genomic_DNA"/>
</dbReference>
<reference evidence="3" key="1">
    <citation type="submission" date="2016-10" db="EMBL/GenBank/DDBJ databases">
        <authorList>
            <person name="Varghese N."/>
            <person name="Submissions S."/>
        </authorList>
    </citation>
    <scope>NUCLEOTIDE SEQUENCE [LARGE SCALE GENOMIC DNA]</scope>
    <source>
        <strain evidence="3">DSM 9751</strain>
    </source>
</reference>
<keyword evidence="1" id="KW-0472">Membrane</keyword>
<keyword evidence="3" id="KW-1185">Reference proteome</keyword>